<accession>A0A3E4QJD5</accession>
<protein>
    <recommendedName>
        <fullName evidence="5">MORN repeat variant</fullName>
    </recommendedName>
</protein>
<feature type="signal peptide" evidence="2">
    <location>
        <begin position="1"/>
        <end position="26"/>
    </location>
</feature>
<feature type="region of interest" description="Disordered" evidence="1">
    <location>
        <begin position="323"/>
        <end position="353"/>
    </location>
</feature>
<feature type="chain" id="PRO_5017538101" description="MORN repeat variant" evidence="2">
    <location>
        <begin position="27"/>
        <end position="516"/>
    </location>
</feature>
<feature type="compositionally biased region" description="Polar residues" evidence="1">
    <location>
        <begin position="325"/>
        <end position="347"/>
    </location>
</feature>
<keyword evidence="2" id="KW-0732">Signal</keyword>
<dbReference type="EMBL" id="QSRD01000049">
    <property type="protein sequence ID" value="RGK98429.1"/>
    <property type="molecule type" value="Genomic_DNA"/>
</dbReference>
<dbReference type="InterPro" id="IPR011652">
    <property type="entry name" value="MORN_2"/>
</dbReference>
<dbReference type="Gene3D" id="2.20.110.10">
    <property type="entry name" value="Histone H3 K4-specific methyltransferase SET7/9 N-terminal domain"/>
    <property type="match status" value="1"/>
</dbReference>
<reference evidence="3 4" key="1">
    <citation type="submission" date="2018-08" db="EMBL/GenBank/DDBJ databases">
        <title>A genome reference for cultivated species of the human gut microbiota.</title>
        <authorList>
            <person name="Zou Y."/>
            <person name="Xue W."/>
            <person name="Luo G."/>
        </authorList>
    </citation>
    <scope>NUCLEOTIDE SEQUENCE [LARGE SCALE GENOMIC DNA]</scope>
    <source>
        <strain evidence="3 4">TF09-12</strain>
    </source>
</reference>
<feature type="compositionally biased region" description="Polar residues" evidence="1">
    <location>
        <begin position="215"/>
        <end position="229"/>
    </location>
</feature>
<dbReference type="Pfam" id="PF07661">
    <property type="entry name" value="MORN_2"/>
    <property type="match status" value="2"/>
</dbReference>
<feature type="compositionally biased region" description="Basic and acidic residues" evidence="1">
    <location>
        <begin position="284"/>
        <end position="293"/>
    </location>
</feature>
<comment type="caution">
    <text evidence="3">The sequence shown here is derived from an EMBL/GenBank/DDBJ whole genome shotgun (WGS) entry which is preliminary data.</text>
</comment>
<proteinExistence type="predicted"/>
<name>A0A3E4QJD5_9BACT</name>
<evidence type="ECO:0008006" key="5">
    <source>
        <dbReference type="Google" id="ProtNLM"/>
    </source>
</evidence>
<organism evidence="3 4">
    <name type="scientific">Prevotella disiens</name>
    <dbReference type="NCBI Taxonomy" id="28130"/>
    <lineage>
        <taxon>Bacteria</taxon>
        <taxon>Pseudomonadati</taxon>
        <taxon>Bacteroidota</taxon>
        <taxon>Bacteroidia</taxon>
        <taxon>Bacteroidales</taxon>
        <taxon>Prevotellaceae</taxon>
        <taxon>Prevotella</taxon>
    </lineage>
</organism>
<dbReference type="SUPFAM" id="SSF82185">
    <property type="entry name" value="Histone H3 K4-specific methyltransferase SET7/9 N-terminal domain"/>
    <property type="match status" value="1"/>
</dbReference>
<evidence type="ECO:0000313" key="4">
    <source>
        <dbReference type="Proteomes" id="UP000260835"/>
    </source>
</evidence>
<sequence>MFAIKIQNNMKHFLLFLALTMLPIMAAAQRKTNLRIPQNAIFYNSNGKGVSQQREAAFYRVLAIDDKGQKMFYDYTMNGQLKAEKHYKSISKTDDKKTILHGVALVYNASGKLESIMQYSNGQAHGRAVSFFPNGNIGMKLNYRNGLLNGKSYTYSENGNLQYSTLWRNGTKVSEQRGGNDEYIDWKTGKDPFCDNNRVYEQAAVAAPKPKKQNRTAQKPQNTIKQLPQNEPKPQPTTPKVAQPPMVQPIEQPQNKAEELAKNVKYPDENNTQQIMSEAQEAVNKAKAEDKATPKKKKEKQPNPKTIENKAEAVAVAAARPINKVENQANQPATTTPSVSQSATTRPTRPKGEFSFDRLFPLLAGGEMRTNDTSFFDKFAADHGLNLSQVIKGFGAQKELSYSYNMQFDEQADKDIVTGDRPRQMGFFGVGIGNRFTIQRINLYTYSEEEMLHIAEDALAYGYKILGETNYRTTDGNFVLTHPNHNKAGDAYAITLSFTHLEGVYANLYHIMLEAK</sequence>
<dbReference type="AlphaFoldDB" id="A0A3E4QJD5"/>
<evidence type="ECO:0000256" key="2">
    <source>
        <dbReference type="SAM" id="SignalP"/>
    </source>
</evidence>
<evidence type="ECO:0000256" key="1">
    <source>
        <dbReference type="SAM" id="MobiDB-lite"/>
    </source>
</evidence>
<gene>
    <name evidence="3" type="ORF">DXC89_07410</name>
</gene>
<dbReference type="Proteomes" id="UP000260835">
    <property type="component" value="Unassembled WGS sequence"/>
</dbReference>
<feature type="region of interest" description="Disordered" evidence="1">
    <location>
        <begin position="205"/>
        <end position="245"/>
    </location>
</feature>
<evidence type="ECO:0000313" key="3">
    <source>
        <dbReference type="EMBL" id="RGK98429.1"/>
    </source>
</evidence>
<feature type="region of interest" description="Disordered" evidence="1">
    <location>
        <begin position="280"/>
        <end position="308"/>
    </location>
</feature>